<dbReference type="PANTHER" id="PTHR42796:SF7">
    <property type="entry name" value="2-DEHYDRO-3-DEOXY-D-ARABINONATE DEHYDRATASE"/>
    <property type="match status" value="1"/>
</dbReference>
<dbReference type="PANTHER" id="PTHR42796">
    <property type="entry name" value="FUMARYLACETOACETATE HYDROLASE DOMAIN-CONTAINING PROTEIN 2A-RELATED"/>
    <property type="match status" value="1"/>
</dbReference>
<keyword evidence="2" id="KW-0479">Metal-binding</keyword>
<dbReference type="AlphaFoldDB" id="A0A4R1N932"/>
<evidence type="ECO:0000313" key="4">
    <source>
        <dbReference type="EMBL" id="TCK99392.1"/>
    </source>
</evidence>
<dbReference type="RefSeq" id="WP_207911351.1">
    <property type="nucleotide sequence ID" value="NZ_SMGR01000005.1"/>
</dbReference>
<comment type="caution">
    <text evidence="4">The sequence shown here is derived from an EMBL/GenBank/DDBJ whole genome shotgun (WGS) entry which is preliminary data.</text>
</comment>
<comment type="similarity">
    <text evidence="1">Belongs to the FAH family.</text>
</comment>
<dbReference type="GO" id="GO:0016787">
    <property type="term" value="F:hydrolase activity"/>
    <property type="evidence" value="ECO:0007669"/>
    <property type="project" value="UniProtKB-KW"/>
</dbReference>
<evidence type="ECO:0000259" key="3">
    <source>
        <dbReference type="Pfam" id="PF01557"/>
    </source>
</evidence>
<dbReference type="Proteomes" id="UP000295673">
    <property type="component" value="Unassembled WGS sequence"/>
</dbReference>
<keyword evidence="4" id="KW-0378">Hydrolase</keyword>
<evidence type="ECO:0000256" key="1">
    <source>
        <dbReference type="ARBA" id="ARBA00010211"/>
    </source>
</evidence>
<dbReference type="GO" id="GO:0044281">
    <property type="term" value="P:small molecule metabolic process"/>
    <property type="evidence" value="ECO:0007669"/>
    <property type="project" value="UniProtKB-ARBA"/>
</dbReference>
<dbReference type="SUPFAM" id="SSF56529">
    <property type="entry name" value="FAH"/>
    <property type="match status" value="1"/>
</dbReference>
<dbReference type="Pfam" id="PF01557">
    <property type="entry name" value="FAA_hydrolase"/>
    <property type="match status" value="1"/>
</dbReference>
<gene>
    <name evidence="4" type="ORF">BXY66_3894</name>
</gene>
<keyword evidence="5" id="KW-1185">Reference proteome</keyword>
<dbReference type="GO" id="GO:0046872">
    <property type="term" value="F:metal ion binding"/>
    <property type="evidence" value="ECO:0007669"/>
    <property type="project" value="UniProtKB-KW"/>
</dbReference>
<dbReference type="InterPro" id="IPR036663">
    <property type="entry name" value="Fumarylacetoacetase_C_sf"/>
</dbReference>
<name>A0A4R1N932_9RHOB</name>
<proteinExistence type="inferred from homology"/>
<accession>A0A4R1N932</accession>
<dbReference type="EMBL" id="SMGR01000005">
    <property type="protein sequence ID" value="TCK99392.1"/>
    <property type="molecule type" value="Genomic_DNA"/>
</dbReference>
<organism evidence="4 5">
    <name type="scientific">Shimia isoporae</name>
    <dbReference type="NCBI Taxonomy" id="647720"/>
    <lineage>
        <taxon>Bacteria</taxon>
        <taxon>Pseudomonadati</taxon>
        <taxon>Pseudomonadota</taxon>
        <taxon>Alphaproteobacteria</taxon>
        <taxon>Rhodobacterales</taxon>
        <taxon>Roseobacteraceae</taxon>
    </lineage>
</organism>
<reference evidence="4 5" key="1">
    <citation type="submission" date="2019-03" db="EMBL/GenBank/DDBJ databases">
        <title>Genomic Encyclopedia of Archaeal and Bacterial Type Strains, Phase II (KMG-II): from individual species to whole genera.</title>
        <authorList>
            <person name="Goeker M."/>
        </authorList>
    </citation>
    <scope>NUCLEOTIDE SEQUENCE [LARGE SCALE GENOMIC DNA]</scope>
    <source>
        <strain evidence="4 5">DSM 26433</strain>
    </source>
</reference>
<protein>
    <submittedName>
        <fullName evidence="4">Fumarylacetoacetate (FAA) hydrolase family protein</fullName>
    </submittedName>
</protein>
<dbReference type="InterPro" id="IPR051121">
    <property type="entry name" value="FAH"/>
</dbReference>
<evidence type="ECO:0000256" key="2">
    <source>
        <dbReference type="ARBA" id="ARBA00022723"/>
    </source>
</evidence>
<dbReference type="Gene3D" id="3.90.850.10">
    <property type="entry name" value="Fumarylacetoacetase-like, C-terminal domain"/>
    <property type="match status" value="1"/>
</dbReference>
<evidence type="ECO:0000313" key="5">
    <source>
        <dbReference type="Proteomes" id="UP000295673"/>
    </source>
</evidence>
<feature type="domain" description="Fumarylacetoacetase-like C-terminal" evidence="3">
    <location>
        <begin position="214"/>
        <end position="357"/>
    </location>
</feature>
<dbReference type="InterPro" id="IPR011234">
    <property type="entry name" value="Fumarylacetoacetase-like_C"/>
</dbReference>
<sequence>MSAFLTNEEMTGTWLGRVWRPEFEGPSVVTLRDGEVFDITAKAAPTVRDICELPSPSAYVQTAKGNSIGTLETLSAAPSSTDAAHFLAPCDLQAIKACGVTFARSMVERVIEERASGDPQAAEAIRARVGAVIGDSLRNLRAGSPEAEKVKQALISEGLWSQYLEVGIGPDAEVFSKAQSLSAVGHNAQIGLHPISTWNNPEPEVVLAVSSNGQIVGATLGNDVNLRDVEGRSALLLSKAKDNNASAAIGPMIRLFDDSFSLDDLRKTDIALRVDGPDGFTLHGQSTMREISRDPLDLVRQTIGRHHQYPDGLMLYLGTLFAPTEDRDVPGEGFTHKIGDVVTISAKGLGTLQNTVQLSTECPEWTFGASHLMRNLAQRDLL</sequence>